<dbReference type="Pfam" id="PF03841">
    <property type="entry name" value="SelA"/>
    <property type="match status" value="1"/>
</dbReference>
<dbReference type="AlphaFoldDB" id="A0A6B0YTP3"/>
<name>A0A6B0YTP3_9CHLR</name>
<comment type="caution">
    <text evidence="4">The sequence shown here is derived from an EMBL/GenBank/DDBJ whole genome shotgun (WGS) entry which is preliminary data.</text>
</comment>
<gene>
    <name evidence="4" type="ORF">F4Y42_05190</name>
</gene>
<dbReference type="InterPro" id="IPR015424">
    <property type="entry name" value="PyrdxlP-dep_Trfase"/>
</dbReference>
<protein>
    <recommendedName>
        <fullName evidence="5">Aminotransferase class V-fold PLP-dependent enzyme</fullName>
    </recommendedName>
</protein>
<evidence type="ECO:0000256" key="3">
    <source>
        <dbReference type="ARBA" id="ARBA00044507"/>
    </source>
</evidence>
<dbReference type="InterPro" id="IPR018319">
    <property type="entry name" value="SelA-like"/>
</dbReference>
<evidence type="ECO:0000256" key="1">
    <source>
        <dbReference type="ARBA" id="ARBA00001933"/>
    </source>
</evidence>
<dbReference type="GO" id="GO:0004125">
    <property type="term" value="F:L-seryl-tRNA(Sec) selenium transferase activity"/>
    <property type="evidence" value="ECO:0007669"/>
    <property type="project" value="TreeGrafter"/>
</dbReference>
<dbReference type="SUPFAM" id="SSF53383">
    <property type="entry name" value="PLP-dependent transferases"/>
    <property type="match status" value="1"/>
</dbReference>
<dbReference type="PANTHER" id="PTHR32328">
    <property type="entry name" value="L-SERYL-TRNA(SEC) SELENIUM TRANSFERASE"/>
    <property type="match status" value="1"/>
</dbReference>
<accession>A0A6B0YTP3</accession>
<sequence>MSSSDIYETLGIRPIINAGGHMTVLGGSVLSPEVREAMESANTAYTLMDDVFDGAGKAIAGMLGTGGGLVTSGCYAALVQGAAAILAGDDAERIQQLPDTTGMKDEFLIQKATRYRYDRSVTVPGGKLVEVGDDDSCTTQQLRDAIGPQTAGILYFAAGERFPNTVSLPDAIEIAHAAGLPILVDAAAEIYPLERMRRVATSGADLVCFGGKYLGSGNSTGILCGSGEFVSMARLNGFTGFETGNNSIGRGYKVDRQEVIGTTIALRHWLDADHEQRLQVQSDRIAQISAGLAGVPGVNADNMWEEDGEGPWMRLSVNWDEGEKGRTAAEVSEALQNGTPAIFCRTDPGSLHIAVHTLQEGETETVLRRLQEELS</sequence>
<comment type="cofactor">
    <cofactor evidence="1">
        <name>pyridoxal 5'-phosphate</name>
        <dbReference type="ChEBI" id="CHEBI:597326"/>
    </cofactor>
</comment>
<reference evidence="4" key="1">
    <citation type="submission" date="2019-09" db="EMBL/GenBank/DDBJ databases">
        <title>Characterisation of the sponge microbiome using genome-centric metagenomics.</title>
        <authorList>
            <person name="Engelberts J.P."/>
            <person name="Robbins S.J."/>
            <person name="De Goeij J.M."/>
            <person name="Aranda M."/>
            <person name="Bell S.C."/>
            <person name="Webster N.S."/>
        </authorList>
    </citation>
    <scope>NUCLEOTIDE SEQUENCE</scope>
    <source>
        <strain evidence="4">SB0664_bin_27</strain>
    </source>
</reference>
<dbReference type="PANTHER" id="PTHR32328:SF0">
    <property type="entry name" value="L-SERYL-TRNA(SEC) SELENIUM TRANSFERASE"/>
    <property type="match status" value="1"/>
</dbReference>
<proteinExistence type="inferred from homology"/>
<dbReference type="EMBL" id="VXRG01000043">
    <property type="protein sequence ID" value="MXY92828.1"/>
    <property type="molecule type" value="Genomic_DNA"/>
</dbReference>
<organism evidence="4">
    <name type="scientific">Caldilineaceae bacterium SB0664_bin_27</name>
    <dbReference type="NCBI Taxonomy" id="2605260"/>
    <lineage>
        <taxon>Bacteria</taxon>
        <taxon>Bacillati</taxon>
        <taxon>Chloroflexota</taxon>
        <taxon>Caldilineae</taxon>
        <taxon>Caldilineales</taxon>
        <taxon>Caldilineaceae</taxon>
    </lineage>
</organism>
<evidence type="ECO:0000313" key="4">
    <source>
        <dbReference type="EMBL" id="MXY92828.1"/>
    </source>
</evidence>
<evidence type="ECO:0008006" key="5">
    <source>
        <dbReference type="Google" id="ProtNLM"/>
    </source>
</evidence>
<dbReference type="InterPro" id="IPR015421">
    <property type="entry name" value="PyrdxlP-dep_Trfase_major"/>
</dbReference>
<comment type="similarity">
    <text evidence="3">Belongs to the SelA family.</text>
</comment>
<evidence type="ECO:0000256" key="2">
    <source>
        <dbReference type="ARBA" id="ARBA00022898"/>
    </source>
</evidence>
<dbReference type="Gene3D" id="3.40.640.10">
    <property type="entry name" value="Type I PLP-dependent aspartate aminotransferase-like (Major domain)"/>
    <property type="match status" value="1"/>
</dbReference>
<keyword evidence="2" id="KW-0663">Pyridoxal phosphate</keyword>